<dbReference type="RefSeq" id="WP_390331496.1">
    <property type="nucleotide sequence ID" value="NZ_JBHRTP010000029.1"/>
</dbReference>
<feature type="region of interest" description="Disordered" evidence="1">
    <location>
        <begin position="1"/>
        <end position="25"/>
    </location>
</feature>
<proteinExistence type="predicted"/>
<evidence type="ECO:0000313" key="3">
    <source>
        <dbReference type="Proteomes" id="UP001595530"/>
    </source>
</evidence>
<accession>A0ABV7F4A7</accession>
<keyword evidence="3" id="KW-1185">Reference proteome</keyword>
<dbReference type="Proteomes" id="UP001595530">
    <property type="component" value="Unassembled WGS sequence"/>
</dbReference>
<reference evidence="3" key="1">
    <citation type="journal article" date="2019" name="Int. J. Syst. Evol. Microbiol.">
        <title>The Global Catalogue of Microorganisms (GCM) 10K type strain sequencing project: providing services to taxonomists for standard genome sequencing and annotation.</title>
        <authorList>
            <consortium name="The Broad Institute Genomics Platform"/>
            <consortium name="The Broad Institute Genome Sequencing Center for Infectious Disease"/>
            <person name="Wu L."/>
            <person name="Ma J."/>
        </authorList>
    </citation>
    <scope>NUCLEOTIDE SEQUENCE [LARGE SCALE GENOMIC DNA]</scope>
    <source>
        <strain evidence="3">KCTC 42986</strain>
    </source>
</reference>
<comment type="caution">
    <text evidence="2">The sequence shown here is derived from an EMBL/GenBank/DDBJ whole genome shotgun (WGS) entry which is preliminary data.</text>
</comment>
<dbReference type="EMBL" id="JBHRTP010000029">
    <property type="protein sequence ID" value="MFC3108360.1"/>
    <property type="molecule type" value="Genomic_DNA"/>
</dbReference>
<protein>
    <submittedName>
        <fullName evidence="2">Uncharacterized protein</fullName>
    </submittedName>
</protein>
<evidence type="ECO:0000256" key="1">
    <source>
        <dbReference type="SAM" id="MobiDB-lite"/>
    </source>
</evidence>
<evidence type="ECO:0000313" key="2">
    <source>
        <dbReference type="EMBL" id="MFC3108360.1"/>
    </source>
</evidence>
<gene>
    <name evidence="2" type="ORF">ACFOFO_10365</name>
</gene>
<sequence>QVGADAQYTTGSGFGRQPDKHGSNDRLNWKSLAAMTVLLPGGVNFLENCVVRLSHIRIAF</sequence>
<feature type="non-terminal residue" evidence="2">
    <location>
        <position position="1"/>
    </location>
</feature>
<name>A0ABV7F4A7_9BURK</name>
<organism evidence="2 3">
    <name type="scientific">Undibacterium arcticum</name>
    <dbReference type="NCBI Taxonomy" id="1762892"/>
    <lineage>
        <taxon>Bacteria</taxon>
        <taxon>Pseudomonadati</taxon>
        <taxon>Pseudomonadota</taxon>
        <taxon>Betaproteobacteria</taxon>
        <taxon>Burkholderiales</taxon>
        <taxon>Oxalobacteraceae</taxon>
        <taxon>Undibacterium</taxon>
    </lineage>
</organism>